<feature type="compositionally biased region" description="Low complexity" evidence="1">
    <location>
        <begin position="153"/>
        <end position="163"/>
    </location>
</feature>
<proteinExistence type="predicted"/>
<feature type="region of interest" description="Disordered" evidence="1">
    <location>
        <begin position="102"/>
        <end position="163"/>
    </location>
</feature>
<keyword evidence="2" id="KW-0472">Membrane</keyword>
<reference evidence="3 4" key="1">
    <citation type="submission" date="2019-10" db="EMBL/GenBank/DDBJ databases">
        <authorList>
            <person name="Palmer J.M."/>
        </authorList>
    </citation>
    <scope>NUCLEOTIDE SEQUENCE [LARGE SCALE GENOMIC DNA]</scope>
    <source>
        <strain evidence="3 4">TWF696</strain>
    </source>
</reference>
<keyword evidence="2" id="KW-0812">Transmembrane</keyword>
<accession>A0AAV9U243</accession>
<gene>
    <name evidence="3" type="ORF">TWF696_002824</name>
</gene>
<organism evidence="3 4">
    <name type="scientific">Orbilia brochopaga</name>
    <dbReference type="NCBI Taxonomy" id="3140254"/>
    <lineage>
        <taxon>Eukaryota</taxon>
        <taxon>Fungi</taxon>
        <taxon>Dikarya</taxon>
        <taxon>Ascomycota</taxon>
        <taxon>Pezizomycotina</taxon>
        <taxon>Orbiliomycetes</taxon>
        <taxon>Orbiliales</taxon>
        <taxon>Orbiliaceae</taxon>
        <taxon>Orbilia</taxon>
    </lineage>
</organism>
<dbReference type="InterPro" id="IPR020999">
    <property type="entry name" value="Chitin_synth_reg_RCR"/>
</dbReference>
<dbReference type="Pfam" id="PF12273">
    <property type="entry name" value="RCR"/>
    <property type="match status" value="1"/>
</dbReference>
<dbReference type="AlphaFoldDB" id="A0AAV9U243"/>
<evidence type="ECO:0000256" key="1">
    <source>
        <dbReference type="SAM" id="MobiDB-lite"/>
    </source>
</evidence>
<evidence type="ECO:0000256" key="2">
    <source>
        <dbReference type="SAM" id="Phobius"/>
    </source>
</evidence>
<keyword evidence="2" id="KW-1133">Transmembrane helix</keyword>
<name>A0AAV9U243_9PEZI</name>
<feature type="compositionally biased region" description="Polar residues" evidence="1">
    <location>
        <begin position="130"/>
        <end position="144"/>
    </location>
</feature>
<dbReference type="Proteomes" id="UP001375240">
    <property type="component" value="Unassembled WGS sequence"/>
</dbReference>
<keyword evidence="4" id="KW-1185">Reference proteome</keyword>
<feature type="compositionally biased region" description="Pro residues" evidence="1">
    <location>
        <begin position="102"/>
        <end position="118"/>
    </location>
</feature>
<dbReference type="EMBL" id="JAVHNQ010000014">
    <property type="protein sequence ID" value="KAK6332801.1"/>
    <property type="molecule type" value="Genomic_DNA"/>
</dbReference>
<evidence type="ECO:0000313" key="3">
    <source>
        <dbReference type="EMBL" id="KAK6332801.1"/>
    </source>
</evidence>
<sequence>MAPTVLQARQVLLYDDDYGWWYSDTAIIVKWTIGAVIFAVIIAYFAGGYIHARNRLSRGLPPLAYHRWMVRHQMAPEAYTGNAYGNGSRGYANYGGYAEPYQPPPPVYNPHNGPPPEYYPSNMQDIPLNASKTNPNQTLPGQQISGTTGGEASGSAAASAPRP</sequence>
<comment type="caution">
    <text evidence="3">The sequence shown here is derived from an EMBL/GenBank/DDBJ whole genome shotgun (WGS) entry which is preliminary data.</text>
</comment>
<evidence type="ECO:0000313" key="4">
    <source>
        <dbReference type="Proteomes" id="UP001375240"/>
    </source>
</evidence>
<feature type="transmembrane region" description="Helical" evidence="2">
    <location>
        <begin position="28"/>
        <end position="50"/>
    </location>
</feature>
<protein>
    <submittedName>
        <fullName evidence="3">Uncharacterized protein</fullName>
    </submittedName>
</protein>